<sequence>MELGSRLNMEQQLSMIKPFTRKEIKKDFFSIPDSKSPGPDGYGVGFFKTMWPEVGAEFTKVVENFFMTDLLKNYKRKNISPRCTLKVDISKAYDTVNWEFLEALLNDFKLLGRFISWIMTCLKATSYSVLMNGRVQGSFKGKKGLRQVMEQVSIWLGIKRWPTSFQSWQQWLLQNNRDKKHRIHVSILAAMIFSIWSNMNNCLFNKYSSTETKTT</sequence>
<dbReference type="PANTHER" id="PTHR33116:SF78">
    <property type="entry name" value="OS12G0587133 PROTEIN"/>
    <property type="match status" value="1"/>
</dbReference>
<proteinExistence type="predicted"/>
<reference evidence="2" key="1">
    <citation type="submission" date="2018-11" db="EMBL/GenBank/DDBJ databases">
        <authorList>
            <person name="Grassa J C."/>
        </authorList>
    </citation>
    <scope>NUCLEOTIDE SEQUENCE [LARGE SCALE GENOMIC DNA]</scope>
</reference>
<dbReference type="AlphaFoldDB" id="A0A803PIG2"/>
<protein>
    <recommendedName>
        <fullName evidence="1">Reverse transcriptase domain-containing protein</fullName>
    </recommendedName>
</protein>
<keyword evidence="3" id="KW-1185">Reference proteome</keyword>
<dbReference type="Gramene" id="evm.model.04.706">
    <property type="protein sequence ID" value="cds.evm.model.04.706"/>
    <property type="gene ID" value="evm.TU.04.706"/>
</dbReference>
<reference evidence="2" key="2">
    <citation type="submission" date="2021-03" db="UniProtKB">
        <authorList>
            <consortium name="EnsemblPlants"/>
        </authorList>
    </citation>
    <scope>IDENTIFICATION</scope>
</reference>
<dbReference type="EnsemblPlants" id="evm.model.04.706">
    <property type="protein sequence ID" value="cds.evm.model.04.706"/>
    <property type="gene ID" value="evm.TU.04.706"/>
</dbReference>
<dbReference type="OMA" id="THAVVQF"/>
<accession>A0A803PIG2</accession>
<evidence type="ECO:0000313" key="2">
    <source>
        <dbReference type="EnsemblPlants" id="cds.evm.model.04.706"/>
    </source>
</evidence>
<evidence type="ECO:0000313" key="3">
    <source>
        <dbReference type="Proteomes" id="UP000596661"/>
    </source>
</evidence>
<dbReference type="Proteomes" id="UP000596661">
    <property type="component" value="Chromosome 4"/>
</dbReference>
<dbReference type="PANTHER" id="PTHR33116">
    <property type="entry name" value="REVERSE TRANSCRIPTASE ZINC-BINDING DOMAIN-CONTAINING PROTEIN-RELATED-RELATED"/>
    <property type="match status" value="1"/>
</dbReference>
<dbReference type="EMBL" id="UZAU01000366">
    <property type="status" value="NOT_ANNOTATED_CDS"/>
    <property type="molecule type" value="Genomic_DNA"/>
</dbReference>
<organism evidence="2 3">
    <name type="scientific">Cannabis sativa</name>
    <name type="common">Hemp</name>
    <name type="synonym">Marijuana</name>
    <dbReference type="NCBI Taxonomy" id="3483"/>
    <lineage>
        <taxon>Eukaryota</taxon>
        <taxon>Viridiplantae</taxon>
        <taxon>Streptophyta</taxon>
        <taxon>Embryophyta</taxon>
        <taxon>Tracheophyta</taxon>
        <taxon>Spermatophyta</taxon>
        <taxon>Magnoliopsida</taxon>
        <taxon>eudicotyledons</taxon>
        <taxon>Gunneridae</taxon>
        <taxon>Pentapetalae</taxon>
        <taxon>rosids</taxon>
        <taxon>fabids</taxon>
        <taxon>Rosales</taxon>
        <taxon>Cannabaceae</taxon>
        <taxon>Cannabis</taxon>
    </lineage>
</organism>
<dbReference type="InterPro" id="IPR000477">
    <property type="entry name" value="RT_dom"/>
</dbReference>
<feature type="domain" description="Reverse transcriptase" evidence="1">
    <location>
        <begin position="72"/>
        <end position="178"/>
    </location>
</feature>
<name>A0A803PIG2_CANSA</name>
<dbReference type="Pfam" id="PF00078">
    <property type="entry name" value="RVT_1"/>
    <property type="match status" value="1"/>
</dbReference>
<evidence type="ECO:0000259" key="1">
    <source>
        <dbReference type="Pfam" id="PF00078"/>
    </source>
</evidence>